<dbReference type="Pfam" id="PF18523">
    <property type="entry name" value="Sld3_N"/>
    <property type="match status" value="1"/>
</dbReference>
<dbReference type="FunFam" id="1.20.58.2130:FF:000002">
    <property type="entry name" value="DNA replication regulator SLD3"/>
    <property type="match status" value="1"/>
</dbReference>
<organism evidence="4">
    <name type="scientific">Saccharomyces paradoxus</name>
    <name type="common">Yeast</name>
    <name type="synonym">Saccharomyces douglasii</name>
    <dbReference type="NCBI Taxonomy" id="27291"/>
    <lineage>
        <taxon>Eukaryota</taxon>
        <taxon>Fungi</taxon>
        <taxon>Dikarya</taxon>
        <taxon>Ascomycota</taxon>
        <taxon>Saccharomycotina</taxon>
        <taxon>Saccharomycetes</taxon>
        <taxon>Saccharomycetales</taxon>
        <taxon>Saccharomycetaceae</taxon>
        <taxon>Saccharomyces</taxon>
    </lineage>
</organism>
<reference evidence="4" key="2">
    <citation type="submission" date="2020-01" db="EMBL/GenBank/DDBJ databases">
        <title>Population-level Yeast Reference Genomes.</title>
        <authorList>
            <person name="Yue J.-X."/>
        </authorList>
    </citation>
    <scope>NUCLEOTIDE SEQUENCE</scope>
    <source>
        <strain evidence="4">CBS432</strain>
    </source>
</reference>
<dbReference type="InterPro" id="IPR042511">
    <property type="entry name" value="Sld3"/>
</dbReference>
<dbReference type="InterPro" id="IPR041393">
    <property type="entry name" value="Sld3_N"/>
</dbReference>
<dbReference type="KEGG" id="spao:SPAR_G01340"/>
<dbReference type="AlphaFoldDB" id="A0A8B8URE6"/>
<dbReference type="PANTHER" id="PTHR28067">
    <property type="entry name" value="DNA REPLICATION REGULATOR SLD3"/>
    <property type="match status" value="1"/>
</dbReference>
<evidence type="ECO:0000256" key="1">
    <source>
        <dbReference type="SAM" id="MobiDB-lite"/>
    </source>
</evidence>
<dbReference type="InterPro" id="IPR013948">
    <property type="entry name" value="DNA_replication_reg_Sld3_C"/>
</dbReference>
<gene>
    <name evidence="4" type="primary">SLD3</name>
    <name evidence="4" type="ORF">SPAR_G01340</name>
</gene>
<protein>
    <submittedName>
        <fullName evidence="4">Sld3p</fullName>
    </submittedName>
</protein>
<reference evidence="4" key="4">
    <citation type="submission" date="2025-08" db="UniProtKB">
        <authorList>
            <consortium name="RefSeq"/>
        </authorList>
    </citation>
    <scope>IDENTIFICATION</scope>
    <source>
        <strain evidence="4">CBS432</strain>
    </source>
</reference>
<name>A0A8B8URE6_SACPA</name>
<dbReference type="PANTHER" id="PTHR28067:SF1">
    <property type="entry name" value="DNA REPLICATION REGULATOR SLD3"/>
    <property type="match status" value="1"/>
</dbReference>
<accession>A0A8B8URE6</accession>
<dbReference type="OrthoDB" id="5395343at2759"/>
<feature type="compositionally biased region" description="Polar residues" evidence="1">
    <location>
        <begin position="431"/>
        <end position="441"/>
    </location>
</feature>
<reference evidence="4" key="1">
    <citation type="journal article" date="2017" name="Nat. Genet.">
        <title>Contrasting evolutionary genome dynamics between domesticated and wild yeasts.</title>
        <authorList>
            <person name="Yue J.X."/>
            <person name="Li J."/>
            <person name="Aigrain L."/>
            <person name="Hallin J."/>
            <person name="Persson K."/>
            <person name="Oliver K."/>
            <person name="Bergstrom A."/>
            <person name="Coupland P."/>
            <person name="Warringer J."/>
            <person name="Lagomarsino M.C."/>
            <person name="Fischer G."/>
            <person name="Durbin R."/>
            <person name="Liti G."/>
        </authorList>
    </citation>
    <scope>NUCLEOTIDE SEQUENCE</scope>
    <source>
        <strain evidence="4">CBS432</strain>
    </source>
</reference>
<dbReference type="GO" id="GO:0006270">
    <property type="term" value="P:DNA replication initiation"/>
    <property type="evidence" value="ECO:0007669"/>
    <property type="project" value="InterPro"/>
</dbReference>
<proteinExistence type="predicted"/>
<dbReference type="GeneID" id="54630528"/>
<feature type="region of interest" description="Disordered" evidence="1">
    <location>
        <begin position="597"/>
        <end position="672"/>
    </location>
</feature>
<dbReference type="Pfam" id="PF08639">
    <property type="entry name" value="Sld3_STD"/>
    <property type="match status" value="2"/>
</dbReference>
<dbReference type="Gene3D" id="1.20.58.2130">
    <property type="match status" value="2"/>
</dbReference>
<reference evidence="4" key="3">
    <citation type="submission" date="2025-07" db="EMBL/GenBank/DDBJ databases">
        <authorList>
            <consortium name="NCBI Genome Project"/>
        </authorList>
    </citation>
    <scope>NUCLEOTIDE SEQUENCE</scope>
    <source>
        <strain evidence="4">CBS432</strain>
    </source>
</reference>
<feature type="domain" description="Sld3 N-terminal" evidence="3">
    <location>
        <begin position="6"/>
        <end position="121"/>
    </location>
</feature>
<feature type="region of interest" description="Disordered" evidence="1">
    <location>
        <begin position="424"/>
        <end position="443"/>
    </location>
</feature>
<evidence type="ECO:0000313" key="4">
    <source>
        <dbReference type="RefSeq" id="XP_033766256.1"/>
    </source>
</evidence>
<dbReference type="RefSeq" id="XP_033766256.1">
    <property type="nucleotide sequence ID" value="XM_033910365.1"/>
</dbReference>
<evidence type="ECO:0000259" key="3">
    <source>
        <dbReference type="Pfam" id="PF18523"/>
    </source>
</evidence>
<feature type="domain" description="DNA replication regulator Sld3 C-terminal" evidence="2">
    <location>
        <begin position="156"/>
        <end position="237"/>
    </location>
</feature>
<sequence length="672" mass="77401">METWEVIASVKEATKGLDLSLDRPLIIKSEDVPSHILQLLQQKSRSQLKHICMKSEKEYFLLEEYGPGFWVKWPYNYFNEYSLPERHTEVVTSLQREKAKRETSKTWDELKFKELLYLWSEEPKGSYKLEKNNDLKLDMKPPDMKGESRVNDDYSDPKEYIESKYYDALFSIHTPLAYFVKSNLVRLKNTCRTKYGSHSYKIAYQAILQKYLLSIAQFKDRHDSRLLLESFSSPIADEKRKNCFTKFVIEDENKTGSTISDLCVVLKSREIKLQILLLLEMIGLNDLDWNFRDFEKKYKSKLKKRSLNLTKKGLVRRRSKKKTSEKGKEIGRITTSLDYCEQLDLYLDRACILDILLSSETPNPDAIEASNGTILEHKKNILDKSKEASLVGFINYVLIPYFNKKVPHAVEFIIQKLKGPSMRPKRALKKVNNSPNVSSPKTVDIYNRLPTTQRSSRSSIINSVPSSPALRRMEANLFSRKSIASPTPELLNSRTNSNLNEFLESETRGLRHPSQLGRTKSDLTMNHLQKRQFSVSDLSTTRVPNSSTIAPKTPFSYTAVNAHRTMNNSFRRVGKRKDINETVHFNEHINPEENVQVQATPAAKKRTATPNKKAQLQSIIESPLNVKDDDTHEGRGNAQKDTSHFTSTSTNTPSESTSKRRVRRRLFAPEAT</sequence>
<evidence type="ECO:0000259" key="2">
    <source>
        <dbReference type="Pfam" id="PF08639"/>
    </source>
</evidence>
<feature type="compositionally biased region" description="Basic and acidic residues" evidence="1">
    <location>
        <begin position="626"/>
        <end position="635"/>
    </location>
</feature>
<dbReference type="GO" id="GO:0031261">
    <property type="term" value="C:DNA replication preinitiation complex"/>
    <property type="evidence" value="ECO:0007669"/>
    <property type="project" value="TreeGrafter"/>
</dbReference>
<dbReference type="VEuPathDB" id="FungiDB:SPAR_G01340"/>
<feature type="compositionally biased region" description="Low complexity" evidence="1">
    <location>
        <begin position="646"/>
        <end position="656"/>
    </location>
</feature>
<feature type="domain" description="DNA replication regulator Sld3 C-terminal" evidence="2">
    <location>
        <begin position="251"/>
        <end position="660"/>
    </location>
</feature>
<dbReference type="FunFam" id="1.20.58.2130:FF:000003">
    <property type="entry name" value="DNA replication regulator SLD3"/>
    <property type="match status" value="1"/>
</dbReference>